<reference evidence="1 3" key="1">
    <citation type="submission" date="2017-11" db="EMBL/GenBank/DDBJ databases">
        <title>Comparitive Functional Genomics of Dry Heat Resistant strains isolated from the Viking Spacecraft.</title>
        <authorList>
            <person name="Seuylemezian A."/>
            <person name="Cooper K."/>
            <person name="Vaishampayan P."/>
        </authorList>
    </citation>
    <scope>NUCLEOTIDE SEQUENCE [LARGE SCALE GENOMIC DNA]</scope>
    <source>
        <strain evidence="1 3">M4.6</strain>
    </source>
</reference>
<sequence>MIVVNIFGEIKPIVISKKLGITLSNLPQDWKEGLIETLEEEIHHREYDVKKYNHDFANIEPYNAKKIVEHKNFSGILALRSKDYLKEIGNNLICISVEDFENSMLQKKNSYIDSPTCEIEFSEKLICLYEFMIRHDSNKRNWSPITCMYSSERSLFESTNVFRILNAEIGFDIKIDPITYNQRKIDSLKDFGGVLDLFLENAINFRMLDYILTAIANDNSYNAYHLFKNYALIEMILGKEDLDDSSKFDEKLATFVKLDRYQNNEKEIQFAKIIRQIRNKIAHGDFIGLQRKLEDYAAYFMKNYHFDYFEYSRENWIYLYICCELDKILANILWELFSKYISINQHE</sequence>
<dbReference type="RefSeq" id="WP_101579077.1">
    <property type="nucleotide sequence ID" value="NZ_PGVA01000060.1"/>
</dbReference>
<reference evidence="2 4" key="2">
    <citation type="submission" date="2017-12" db="EMBL/GenBank/DDBJ databases">
        <title>Comparative Functional Genomics of Dry Heat Resistant strains isolated from the Viking Spacecraft.</title>
        <authorList>
            <person name="Seuylemezian A."/>
            <person name="Cooper K."/>
            <person name="Vaishampayan P."/>
        </authorList>
    </citation>
    <scope>NUCLEOTIDE SEQUENCE [LARGE SCALE GENOMIC DNA]</scope>
    <source>
        <strain evidence="2 4">ATCC 29669</strain>
    </source>
</reference>
<dbReference type="Proteomes" id="UP000234951">
    <property type="component" value="Unassembled WGS sequence"/>
</dbReference>
<evidence type="ECO:0000313" key="4">
    <source>
        <dbReference type="Proteomes" id="UP000235114"/>
    </source>
</evidence>
<evidence type="ECO:0008006" key="5">
    <source>
        <dbReference type="Google" id="ProtNLM"/>
    </source>
</evidence>
<dbReference type="Proteomes" id="UP000235114">
    <property type="component" value="Unassembled WGS sequence"/>
</dbReference>
<evidence type="ECO:0000313" key="2">
    <source>
        <dbReference type="EMBL" id="PLR88513.1"/>
    </source>
</evidence>
<gene>
    <name evidence="1" type="ORF">CU635_19660</name>
    <name evidence="2" type="ORF">CVD25_22535</name>
</gene>
<evidence type="ECO:0000313" key="1">
    <source>
        <dbReference type="EMBL" id="PLR80076.1"/>
    </source>
</evidence>
<dbReference type="OrthoDB" id="2973135at2"/>
<keyword evidence="4" id="KW-1185">Reference proteome</keyword>
<name>A0A2N5GH22_9BACI</name>
<protein>
    <recommendedName>
        <fullName evidence="5">Apea-like HEPN domain-containing protein</fullName>
    </recommendedName>
</protein>
<dbReference type="EMBL" id="PGVD01000101">
    <property type="protein sequence ID" value="PLR88513.1"/>
    <property type="molecule type" value="Genomic_DNA"/>
</dbReference>
<comment type="caution">
    <text evidence="1">The sequence shown here is derived from an EMBL/GenBank/DDBJ whole genome shotgun (WGS) entry which is preliminary data.</text>
</comment>
<evidence type="ECO:0000313" key="3">
    <source>
        <dbReference type="Proteomes" id="UP000234951"/>
    </source>
</evidence>
<dbReference type="EMBL" id="PGVA01000060">
    <property type="protein sequence ID" value="PLR80076.1"/>
    <property type="molecule type" value="Genomic_DNA"/>
</dbReference>
<accession>A0A2N5GH22</accession>
<proteinExistence type="predicted"/>
<organism evidence="1 3">
    <name type="scientific">Bacillus canaveralius</name>
    <dbReference type="NCBI Taxonomy" id="1403243"/>
    <lineage>
        <taxon>Bacteria</taxon>
        <taxon>Bacillati</taxon>
        <taxon>Bacillota</taxon>
        <taxon>Bacilli</taxon>
        <taxon>Bacillales</taxon>
        <taxon>Bacillaceae</taxon>
        <taxon>Bacillus</taxon>
    </lineage>
</organism>
<dbReference type="AlphaFoldDB" id="A0A2N5GH22"/>